<protein>
    <submittedName>
        <fullName evidence="1">Uncharacterized protein</fullName>
    </submittedName>
</protein>
<sequence length="176" mass="21194">MDKYYSITIPVKPYIQKYIQSLYGTPVKFTTENFFGMTVLGFLDRKFYFRQNKEVVHRSFDKFSSQMQMYFPRWWMLQAHFGLDLPPQNIILLNKLFEERFEEDLAKHCRLQEICGVQIKHSMEEFCNLHNIVVDEDISEDALKKKEYRTRQQFSKDFIANVSSAKTHFMQTNLFN</sequence>
<name>A0A8J8JUS6_9BACT</name>
<proteinExistence type="predicted"/>
<organism evidence="1 2">
    <name type="scientific">Limnovirga soli</name>
    <dbReference type="NCBI Taxonomy" id="2656915"/>
    <lineage>
        <taxon>Bacteria</taxon>
        <taxon>Pseudomonadati</taxon>
        <taxon>Bacteroidota</taxon>
        <taxon>Chitinophagia</taxon>
        <taxon>Chitinophagales</taxon>
        <taxon>Chitinophagaceae</taxon>
        <taxon>Limnovirga</taxon>
    </lineage>
</organism>
<evidence type="ECO:0000313" key="2">
    <source>
        <dbReference type="Proteomes" id="UP000598971"/>
    </source>
</evidence>
<dbReference type="AlphaFoldDB" id="A0A8J8JUS6"/>
<evidence type="ECO:0000313" key="1">
    <source>
        <dbReference type="EMBL" id="NNV55894.1"/>
    </source>
</evidence>
<reference evidence="1" key="1">
    <citation type="submission" date="2019-10" db="EMBL/GenBank/DDBJ databases">
        <title>Draft genome sequence of Panacibacter sp. KCS-6.</title>
        <authorList>
            <person name="Yim K.J."/>
        </authorList>
    </citation>
    <scope>NUCLEOTIDE SEQUENCE</scope>
    <source>
        <strain evidence="1">KCS-6</strain>
    </source>
</reference>
<dbReference type="EMBL" id="WHPF01000006">
    <property type="protein sequence ID" value="NNV55894.1"/>
    <property type="molecule type" value="Genomic_DNA"/>
</dbReference>
<dbReference type="Proteomes" id="UP000598971">
    <property type="component" value="Unassembled WGS sequence"/>
</dbReference>
<accession>A0A8J8JUS6</accession>
<keyword evidence="2" id="KW-1185">Reference proteome</keyword>
<gene>
    <name evidence="1" type="ORF">GD597_10525</name>
</gene>
<dbReference type="RefSeq" id="WP_171607823.1">
    <property type="nucleotide sequence ID" value="NZ_WHPF01000006.1"/>
</dbReference>
<comment type="caution">
    <text evidence="1">The sequence shown here is derived from an EMBL/GenBank/DDBJ whole genome shotgun (WGS) entry which is preliminary data.</text>
</comment>